<sequence length="266" mass="29825">MVSTGNTTHRNEKSPSSEDGPLPDVVAERIKRLIIDGILKVGDMLPSERRLCEKLGASRPALREGLRLLRGMGIIETQHGKGSFVARLAGGGDTSPLLHLLDSQPRTLFDLLEVRSVLESEAARLAAVRATSADIILIRRRYEALREKQEALAELSLEESAGLDHGFHRAINDASHNPVLVHTLESLSELMLRSVLASVSNLYHRPAFKRVIDRQHARLYQAVIKRNPEQAERVAKEHIDGLRDMFMEVEQENERQSRAAMRLEGW</sequence>
<organism evidence="6 7">
    <name type="scientific">Trinickia dinghuensis</name>
    <dbReference type="NCBI Taxonomy" id="2291023"/>
    <lineage>
        <taxon>Bacteria</taxon>
        <taxon>Pseudomonadati</taxon>
        <taxon>Pseudomonadota</taxon>
        <taxon>Betaproteobacteria</taxon>
        <taxon>Burkholderiales</taxon>
        <taxon>Burkholderiaceae</taxon>
        <taxon>Trinickia</taxon>
    </lineage>
</organism>
<keyword evidence="2" id="KW-0238">DNA-binding</keyword>
<dbReference type="Pfam" id="PF00392">
    <property type="entry name" value="GntR"/>
    <property type="match status" value="1"/>
</dbReference>
<dbReference type="PRINTS" id="PR00035">
    <property type="entry name" value="HTHGNTR"/>
</dbReference>
<evidence type="ECO:0000256" key="3">
    <source>
        <dbReference type="ARBA" id="ARBA00023163"/>
    </source>
</evidence>
<dbReference type="PANTHER" id="PTHR43537">
    <property type="entry name" value="TRANSCRIPTIONAL REGULATOR, GNTR FAMILY"/>
    <property type="match status" value="1"/>
</dbReference>
<accession>A0A3D8K1C2</accession>
<dbReference type="InterPro" id="IPR000524">
    <property type="entry name" value="Tscrpt_reg_HTH_GntR"/>
</dbReference>
<dbReference type="AlphaFoldDB" id="A0A3D8K1C2"/>
<feature type="region of interest" description="Disordered" evidence="4">
    <location>
        <begin position="1"/>
        <end position="23"/>
    </location>
</feature>
<evidence type="ECO:0000256" key="1">
    <source>
        <dbReference type="ARBA" id="ARBA00023015"/>
    </source>
</evidence>
<evidence type="ECO:0000313" key="7">
    <source>
        <dbReference type="Proteomes" id="UP000256838"/>
    </source>
</evidence>
<dbReference type="GO" id="GO:0003677">
    <property type="term" value="F:DNA binding"/>
    <property type="evidence" value="ECO:0007669"/>
    <property type="project" value="UniProtKB-KW"/>
</dbReference>
<gene>
    <name evidence="6" type="ORF">DWV00_09060</name>
</gene>
<evidence type="ECO:0000256" key="2">
    <source>
        <dbReference type="ARBA" id="ARBA00023125"/>
    </source>
</evidence>
<dbReference type="Proteomes" id="UP000256838">
    <property type="component" value="Unassembled WGS sequence"/>
</dbReference>
<dbReference type="EMBL" id="QRGA01000005">
    <property type="protein sequence ID" value="RDU99257.1"/>
    <property type="molecule type" value="Genomic_DNA"/>
</dbReference>
<evidence type="ECO:0000259" key="5">
    <source>
        <dbReference type="PROSITE" id="PS50949"/>
    </source>
</evidence>
<dbReference type="Gene3D" id="1.10.10.10">
    <property type="entry name" value="Winged helix-like DNA-binding domain superfamily/Winged helix DNA-binding domain"/>
    <property type="match status" value="1"/>
</dbReference>
<reference evidence="6 7" key="1">
    <citation type="submission" date="2018-08" db="EMBL/GenBank/DDBJ databases">
        <title>Paraburkholderia sp. DHOM06 isolated from forest soil.</title>
        <authorList>
            <person name="Gao Z.-H."/>
            <person name="Qiu L.-H."/>
        </authorList>
    </citation>
    <scope>NUCLEOTIDE SEQUENCE [LARGE SCALE GENOMIC DNA]</scope>
    <source>
        <strain evidence="6 7">DHOM06</strain>
    </source>
</reference>
<evidence type="ECO:0000256" key="4">
    <source>
        <dbReference type="SAM" id="MobiDB-lite"/>
    </source>
</evidence>
<dbReference type="InterPro" id="IPR008920">
    <property type="entry name" value="TF_FadR/GntR_C"/>
</dbReference>
<dbReference type="GO" id="GO:0003700">
    <property type="term" value="F:DNA-binding transcription factor activity"/>
    <property type="evidence" value="ECO:0007669"/>
    <property type="project" value="InterPro"/>
</dbReference>
<name>A0A3D8K1C2_9BURK</name>
<dbReference type="PANTHER" id="PTHR43537:SF1">
    <property type="entry name" value="GLC OPERON TRANSCRIPTIONAL ACTIVATOR"/>
    <property type="match status" value="1"/>
</dbReference>
<dbReference type="InterPro" id="IPR036388">
    <property type="entry name" value="WH-like_DNA-bd_sf"/>
</dbReference>
<evidence type="ECO:0000313" key="6">
    <source>
        <dbReference type="EMBL" id="RDU99257.1"/>
    </source>
</evidence>
<dbReference type="RefSeq" id="WP_115533231.1">
    <property type="nucleotide sequence ID" value="NZ_QRGA01000005.1"/>
</dbReference>
<dbReference type="CDD" id="cd07377">
    <property type="entry name" value="WHTH_GntR"/>
    <property type="match status" value="1"/>
</dbReference>
<dbReference type="SUPFAM" id="SSF46785">
    <property type="entry name" value="Winged helix' DNA-binding domain"/>
    <property type="match status" value="1"/>
</dbReference>
<dbReference type="Gene3D" id="1.20.120.530">
    <property type="entry name" value="GntR ligand-binding domain-like"/>
    <property type="match status" value="1"/>
</dbReference>
<keyword evidence="3" id="KW-0804">Transcription</keyword>
<dbReference type="InterPro" id="IPR011711">
    <property type="entry name" value="GntR_C"/>
</dbReference>
<feature type="domain" description="HTH gntR-type" evidence="5">
    <location>
        <begin position="20"/>
        <end position="88"/>
    </location>
</feature>
<proteinExistence type="predicted"/>
<keyword evidence="7" id="KW-1185">Reference proteome</keyword>
<dbReference type="SUPFAM" id="SSF48008">
    <property type="entry name" value="GntR ligand-binding domain-like"/>
    <property type="match status" value="1"/>
</dbReference>
<dbReference type="NCBIfam" id="NF007442">
    <property type="entry name" value="PRK09990.1"/>
    <property type="match status" value="1"/>
</dbReference>
<keyword evidence="1" id="KW-0805">Transcription regulation</keyword>
<dbReference type="InterPro" id="IPR036390">
    <property type="entry name" value="WH_DNA-bd_sf"/>
</dbReference>
<dbReference type="SMART" id="SM00345">
    <property type="entry name" value="HTH_GNTR"/>
    <property type="match status" value="1"/>
</dbReference>
<dbReference type="PROSITE" id="PS50949">
    <property type="entry name" value="HTH_GNTR"/>
    <property type="match status" value="1"/>
</dbReference>
<dbReference type="OrthoDB" id="5450856at2"/>
<dbReference type="Pfam" id="PF07729">
    <property type="entry name" value="FCD"/>
    <property type="match status" value="1"/>
</dbReference>
<protein>
    <submittedName>
        <fullName evidence="6">Transcriptional regulator GlcC</fullName>
    </submittedName>
</protein>
<dbReference type="SMART" id="SM00895">
    <property type="entry name" value="FCD"/>
    <property type="match status" value="1"/>
</dbReference>
<comment type="caution">
    <text evidence="6">The sequence shown here is derived from an EMBL/GenBank/DDBJ whole genome shotgun (WGS) entry which is preliminary data.</text>
</comment>